<accession>X1SHG6</accession>
<dbReference type="InterPro" id="IPR005368">
    <property type="entry name" value="UPF0175"/>
</dbReference>
<dbReference type="EMBL" id="BARW01008995">
    <property type="protein sequence ID" value="GAI74860.1"/>
    <property type="molecule type" value="Genomic_DNA"/>
</dbReference>
<reference evidence="1" key="1">
    <citation type="journal article" date="2014" name="Front. Microbiol.">
        <title>High frequency of phylogenetically diverse reductive dehalogenase-homologous genes in deep subseafloor sedimentary metagenomes.</title>
        <authorList>
            <person name="Kawai M."/>
            <person name="Futagami T."/>
            <person name="Toyoda A."/>
            <person name="Takaki Y."/>
            <person name="Nishi S."/>
            <person name="Hori S."/>
            <person name="Arai W."/>
            <person name="Tsubouchi T."/>
            <person name="Morono Y."/>
            <person name="Uchiyama I."/>
            <person name="Ito T."/>
            <person name="Fujiyama A."/>
            <person name="Inagaki F."/>
            <person name="Takami H."/>
        </authorList>
    </citation>
    <scope>NUCLEOTIDE SEQUENCE</scope>
    <source>
        <strain evidence="1">Expedition CK06-06</strain>
    </source>
</reference>
<gene>
    <name evidence="1" type="ORF">S12H4_18245</name>
</gene>
<evidence type="ECO:0000313" key="1">
    <source>
        <dbReference type="EMBL" id="GAI74860.1"/>
    </source>
</evidence>
<protein>
    <recommendedName>
        <fullName evidence="2">Ribbon-helix-helix protein CopG domain-containing protein</fullName>
    </recommendedName>
</protein>
<name>X1SHG6_9ZZZZ</name>
<evidence type="ECO:0008006" key="2">
    <source>
        <dbReference type="Google" id="ProtNLM"/>
    </source>
</evidence>
<comment type="caution">
    <text evidence="1">The sequence shown here is derived from an EMBL/GenBank/DDBJ whole genome shotgun (WGS) entry which is preliminary data.</text>
</comment>
<organism evidence="1">
    <name type="scientific">marine sediment metagenome</name>
    <dbReference type="NCBI Taxonomy" id="412755"/>
    <lineage>
        <taxon>unclassified sequences</taxon>
        <taxon>metagenomes</taxon>
        <taxon>ecological metagenomes</taxon>
    </lineage>
</organism>
<dbReference type="AlphaFoldDB" id="X1SHG6"/>
<dbReference type="Pfam" id="PF03683">
    <property type="entry name" value="UPF0175"/>
    <property type="match status" value="1"/>
</dbReference>
<sequence>MTDVVSTRLKKEEIEELNKISAKERIDRSALMRKFLLAQISEYKMKDAGEIYRKGLISLAEAANLAKVSIYAMMEYVEHEKIQPTALTDEEMEEELIKAKKLFKEMKE</sequence>
<proteinExistence type="predicted"/>